<dbReference type="KEGG" id="fgi:OP10G_3704"/>
<evidence type="ECO:0000256" key="1">
    <source>
        <dbReference type="SAM" id="Phobius"/>
    </source>
</evidence>
<protein>
    <recommendedName>
        <fullName evidence="4">ABC transporter permease</fullName>
    </recommendedName>
</protein>
<dbReference type="HOGENOM" id="CLU_070325_1_0_0"/>
<keyword evidence="1" id="KW-0812">Transmembrane</keyword>
<accession>A0A068NUR6</accession>
<feature type="transmembrane region" description="Helical" evidence="1">
    <location>
        <begin position="126"/>
        <end position="146"/>
    </location>
</feature>
<feature type="transmembrane region" description="Helical" evidence="1">
    <location>
        <begin position="42"/>
        <end position="63"/>
    </location>
</feature>
<evidence type="ECO:0000313" key="2">
    <source>
        <dbReference type="EMBL" id="AIE87072.1"/>
    </source>
</evidence>
<feature type="transmembrane region" description="Helical" evidence="1">
    <location>
        <begin position="153"/>
        <end position="173"/>
    </location>
</feature>
<proteinExistence type="predicted"/>
<dbReference type="EMBL" id="CP007139">
    <property type="protein sequence ID" value="AIE87072.1"/>
    <property type="molecule type" value="Genomic_DNA"/>
</dbReference>
<dbReference type="STRING" id="661478.OP10G_3704"/>
<organism evidence="2 3">
    <name type="scientific">Fimbriimonas ginsengisoli Gsoil 348</name>
    <dbReference type="NCBI Taxonomy" id="661478"/>
    <lineage>
        <taxon>Bacteria</taxon>
        <taxon>Bacillati</taxon>
        <taxon>Armatimonadota</taxon>
        <taxon>Fimbriimonadia</taxon>
        <taxon>Fimbriimonadales</taxon>
        <taxon>Fimbriimonadaceae</taxon>
        <taxon>Fimbriimonas</taxon>
    </lineage>
</organism>
<keyword evidence="1" id="KW-1133">Transmembrane helix</keyword>
<dbReference type="Pfam" id="PF12679">
    <property type="entry name" value="ABC2_membrane_2"/>
    <property type="match status" value="1"/>
</dbReference>
<sequence>MGEAIRRRVLLIILLLGVVLLVVAPGLGILSARSETTVLKGMMLGIIQLTSAVIAIVLTVYMIPNEIERRTIYTILSKPVQRWQFLVGKYLGAVSALGLMMALMCAVLFVVFLIEKQDMGMILDVMKAPLMYFVQMSLLAAVAMFFSTFVAPLVNFFLSGGLFLLGSLFNPFFQTLQDNSKATGFAKLAATVFNTILPNFANYNIQNPIINPQSQIQNEKTYYLSITFYGVCYIVALLVAGIWVFDRREV</sequence>
<keyword evidence="1" id="KW-0472">Membrane</keyword>
<dbReference type="GO" id="GO:0140359">
    <property type="term" value="F:ABC-type transporter activity"/>
    <property type="evidence" value="ECO:0007669"/>
    <property type="project" value="InterPro"/>
</dbReference>
<dbReference type="eggNOG" id="COG1277">
    <property type="taxonomic scope" value="Bacteria"/>
</dbReference>
<evidence type="ECO:0000313" key="3">
    <source>
        <dbReference type="Proteomes" id="UP000027982"/>
    </source>
</evidence>
<dbReference type="AlphaFoldDB" id="A0A068NUR6"/>
<keyword evidence="3" id="KW-1185">Reference proteome</keyword>
<dbReference type="PANTHER" id="PTHR43471:SF10">
    <property type="entry name" value="SLL1107 PROTEIN"/>
    <property type="match status" value="1"/>
</dbReference>
<name>A0A068NUR6_FIMGI</name>
<reference evidence="2 3" key="1">
    <citation type="journal article" date="2014" name="PLoS ONE">
        <title>The first complete genome sequence of the class fimbriimonadia in the phylum armatimonadetes.</title>
        <authorList>
            <person name="Hu Z.Y."/>
            <person name="Wang Y.Z."/>
            <person name="Im W.T."/>
            <person name="Wang S.Y."/>
            <person name="Zhao G.P."/>
            <person name="Zheng H.J."/>
            <person name="Quan Z.X."/>
        </authorList>
    </citation>
    <scope>NUCLEOTIDE SEQUENCE [LARGE SCALE GENOMIC DNA]</scope>
    <source>
        <strain evidence="2">Gsoil 348</strain>
    </source>
</reference>
<feature type="transmembrane region" description="Helical" evidence="1">
    <location>
        <begin position="222"/>
        <end position="245"/>
    </location>
</feature>
<evidence type="ECO:0008006" key="4">
    <source>
        <dbReference type="Google" id="ProtNLM"/>
    </source>
</evidence>
<dbReference type="GO" id="GO:0005886">
    <property type="term" value="C:plasma membrane"/>
    <property type="evidence" value="ECO:0007669"/>
    <property type="project" value="UniProtKB-SubCell"/>
</dbReference>
<dbReference type="Proteomes" id="UP000027982">
    <property type="component" value="Chromosome"/>
</dbReference>
<dbReference type="PANTHER" id="PTHR43471">
    <property type="entry name" value="ABC TRANSPORTER PERMEASE"/>
    <property type="match status" value="1"/>
</dbReference>
<feature type="transmembrane region" description="Helical" evidence="1">
    <location>
        <begin position="90"/>
        <end position="114"/>
    </location>
</feature>
<gene>
    <name evidence="2" type="ORF">OP10G_3704</name>
</gene>
<feature type="transmembrane region" description="Helical" evidence="1">
    <location>
        <begin position="9"/>
        <end position="30"/>
    </location>
</feature>